<feature type="domain" description="Aminoglycoside phosphotransferase" evidence="1">
    <location>
        <begin position="21"/>
        <end position="227"/>
    </location>
</feature>
<dbReference type="Gene3D" id="3.90.1200.10">
    <property type="match status" value="1"/>
</dbReference>
<dbReference type="InterPro" id="IPR051678">
    <property type="entry name" value="AGP_Transferase"/>
</dbReference>
<dbReference type="InterPro" id="IPR011009">
    <property type="entry name" value="Kinase-like_dom_sf"/>
</dbReference>
<proteinExistence type="predicted"/>
<dbReference type="EC" id="2.7.1.-" evidence="2"/>
<protein>
    <submittedName>
        <fullName evidence="2">Aminoglycoside phosphotransferase family protein</fullName>
        <ecNumber evidence="2">2.7.1.-</ecNumber>
    </submittedName>
</protein>
<organism evidence="2 3">
    <name type="scientific">Bacillus carboniphilus</name>
    <dbReference type="NCBI Taxonomy" id="86663"/>
    <lineage>
        <taxon>Bacteria</taxon>
        <taxon>Bacillati</taxon>
        <taxon>Bacillota</taxon>
        <taxon>Bacilli</taxon>
        <taxon>Bacillales</taxon>
        <taxon>Bacillaceae</taxon>
        <taxon>Bacillus</taxon>
    </lineage>
</organism>
<name>A0ABY9JRL4_9BACI</name>
<dbReference type="PANTHER" id="PTHR21310">
    <property type="entry name" value="AMINOGLYCOSIDE PHOSPHOTRANSFERASE-RELATED-RELATED"/>
    <property type="match status" value="1"/>
</dbReference>
<evidence type="ECO:0000259" key="1">
    <source>
        <dbReference type="Pfam" id="PF01636"/>
    </source>
</evidence>
<dbReference type="Proteomes" id="UP001197974">
    <property type="component" value="Chromosome"/>
</dbReference>
<dbReference type="EMBL" id="CP129013">
    <property type="protein sequence ID" value="WLR42051.1"/>
    <property type="molecule type" value="Genomic_DNA"/>
</dbReference>
<sequence length="289" mass="33496">MDKLQHLINTFHLNVLTIDDVPESYSSTVYKIKLIDHRSVYLKIPYSKIKFERELAALKRFQHELPVPQVVDYFEGDEDFTGAILLAELNGKPLSEAVDKSLAYDIGVYHAKLHNIVPTEKDLNGPIPTIFHQWTDFLHDHFYSFAKDVIEVIDPDLYDQSVVFFESHLRSLPQPDGPSFIHNDFRPANIIIGENKVSGIIDFESVKIGSTEIDFTKMNRDIFMKYPGTKEAYQLGYESIRPIINLEDVLPFYRFLDAFSSIGWCKKRGIEKHRKFSQENLKILRSLLQ</sequence>
<keyword evidence="3" id="KW-1185">Reference proteome</keyword>
<dbReference type="SUPFAM" id="SSF56112">
    <property type="entry name" value="Protein kinase-like (PK-like)"/>
    <property type="match status" value="1"/>
</dbReference>
<gene>
    <name evidence="2" type="ORF">LC087_14925</name>
</gene>
<evidence type="ECO:0000313" key="2">
    <source>
        <dbReference type="EMBL" id="WLR42051.1"/>
    </source>
</evidence>
<dbReference type="GO" id="GO:0016740">
    <property type="term" value="F:transferase activity"/>
    <property type="evidence" value="ECO:0007669"/>
    <property type="project" value="UniProtKB-KW"/>
</dbReference>
<evidence type="ECO:0000313" key="3">
    <source>
        <dbReference type="Proteomes" id="UP001197974"/>
    </source>
</evidence>
<accession>A0ABY9JRL4</accession>
<dbReference type="Pfam" id="PF01636">
    <property type="entry name" value="APH"/>
    <property type="match status" value="1"/>
</dbReference>
<dbReference type="RefSeq" id="WP_226540416.1">
    <property type="nucleotide sequence ID" value="NZ_CP129013.1"/>
</dbReference>
<dbReference type="InterPro" id="IPR002575">
    <property type="entry name" value="Aminoglycoside_PTrfase"/>
</dbReference>
<keyword evidence="2" id="KW-0808">Transferase</keyword>
<reference evidence="2 3" key="1">
    <citation type="submission" date="2023-06" db="EMBL/GenBank/DDBJ databases">
        <title>Five Gram-positive bacteria isolated from mangrove sediments in Shenzhen, Guangdong, China.</title>
        <authorList>
            <person name="Yu S."/>
            <person name="Zheng W."/>
            <person name="Huang Y."/>
        </authorList>
    </citation>
    <scope>NUCLEOTIDE SEQUENCE [LARGE SCALE GENOMIC DNA]</scope>
    <source>
        <strain evidence="2 3">SaN35-3</strain>
    </source>
</reference>